<evidence type="ECO:0000313" key="4">
    <source>
        <dbReference type="Proteomes" id="UP000562352"/>
    </source>
</evidence>
<organism evidence="3 4">
    <name type="scientific">Planomonospora venezuelensis</name>
    <dbReference type="NCBI Taxonomy" id="1999"/>
    <lineage>
        <taxon>Bacteria</taxon>
        <taxon>Bacillati</taxon>
        <taxon>Actinomycetota</taxon>
        <taxon>Actinomycetes</taxon>
        <taxon>Streptosporangiales</taxon>
        <taxon>Streptosporangiaceae</taxon>
        <taxon>Planomonospora</taxon>
    </lineage>
</organism>
<dbReference type="SMART" id="SM00450">
    <property type="entry name" value="RHOD"/>
    <property type="match status" value="1"/>
</dbReference>
<dbReference type="SUPFAM" id="SSF56281">
    <property type="entry name" value="Metallo-hydrolase/oxidoreductase"/>
    <property type="match status" value="1"/>
</dbReference>
<dbReference type="Gene3D" id="3.40.250.10">
    <property type="entry name" value="Rhodanese-like domain"/>
    <property type="match status" value="2"/>
</dbReference>
<evidence type="ECO:0000256" key="1">
    <source>
        <dbReference type="ARBA" id="ARBA00022723"/>
    </source>
</evidence>
<dbReference type="Pfam" id="PF00581">
    <property type="entry name" value="Rhodanese"/>
    <property type="match status" value="1"/>
</dbReference>
<dbReference type="GO" id="GO:0046872">
    <property type="term" value="F:metal ion binding"/>
    <property type="evidence" value="ECO:0007669"/>
    <property type="project" value="UniProtKB-KW"/>
</dbReference>
<dbReference type="GO" id="GO:0006749">
    <property type="term" value="P:glutathione metabolic process"/>
    <property type="evidence" value="ECO:0007669"/>
    <property type="project" value="InterPro"/>
</dbReference>
<dbReference type="InterPro" id="IPR001279">
    <property type="entry name" value="Metallo-B-lactamas"/>
</dbReference>
<dbReference type="GO" id="GO:0016740">
    <property type="term" value="F:transferase activity"/>
    <property type="evidence" value="ECO:0007669"/>
    <property type="project" value="UniProtKB-KW"/>
</dbReference>
<dbReference type="AlphaFoldDB" id="A0A841DK81"/>
<gene>
    <name evidence="3" type="ORF">FHS22_006833</name>
</gene>
<dbReference type="InterPro" id="IPR036873">
    <property type="entry name" value="Rhodanese-like_dom_sf"/>
</dbReference>
<dbReference type="Proteomes" id="UP000562352">
    <property type="component" value="Unassembled WGS sequence"/>
</dbReference>
<keyword evidence="1" id="KW-0479">Metal-binding</keyword>
<dbReference type="PANTHER" id="PTHR43084">
    <property type="entry name" value="PERSULFIDE DIOXYGENASE ETHE1"/>
    <property type="match status" value="1"/>
</dbReference>
<dbReference type="SMART" id="SM00849">
    <property type="entry name" value="Lactamase_B"/>
    <property type="match status" value="1"/>
</dbReference>
<dbReference type="RefSeq" id="WP_184948248.1">
    <property type="nucleotide sequence ID" value="NZ_BAAAWZ010000001.1"/>
</dbReference>
<dbReference type="CDD" id="cd07724">
    <property type="entry name" value="POD-like_MBL-fold"/>
    <property type="match status" value="1"/>
</dbReference>
<dbReference type="GO" id="GO:0016787">
    <property type="term" value="F:hydrolase activity"/>
    <property type="evidence" value="ECO:0007669"/>
    <property type="project" value="UniProtKB-KW"/>
</dbReference>
<evidence type="ECO:0000259" key="2">
    <source>
        <dbReference type="PROSITE" id="PS50206"/>
    </source>
</evidence>
<accession>A0A841DK81</accession>
<sequence>MTTIHVEVVETSSLGDRSHLAHDGRVALVVDPQRDIDRILALAGRLGVRVTHVAETHLHNDYVSGGLALAKVTGAAYLVAGADAVGFDRLAVADGDEIPLSEGMRVSAVATPGHTFNHLSYMLTGPDGPVGVFTGGSLLFGTTGRTDLLGARHARTLAHRQHASARRLADLLPDGAHVWPTHGFGSFCSAGRSDASASTIGREKQANAALRLEADDFVARTLAGLDAYPAYYAHMGARNTTGADLIDLTPAETAGADRLRERIEAGEWVVDLRSRKAFAHRHLAGTISFGLDGPMSTWLGWMAPWGAPVTLLGETAEQVAAAQRELARIGIDRPAAAATGGPERWAGGEESRLVGLTVAAFADLAAVRAGRSPRRLPAADVVLDVRMGNEWRAGRIEGAVHIPLPDLPDRLAEVPEGTVWVHCGSGYRAAAATSLLVRAGRRAVHIDDAYAEAAAAGLAVTGPED</sequence>
<protein>
    <submittedName>
        <fullName evidence="3">Glyoxylase-like metal-dependent hydrolase (Beta-lactamase superfamily II)/rhodanese-related sulfurtransferase</fullName>
    </submittedName>
</protein>
<dbReference type="InterPro" id="IPR051682">
    <property type="entry name" value="Mito_Persulfide_Diox"/>
</dbReference>
<dbReference type="Pfam" id="PF00753">
    <property type="entry name" value="Lactamase_B"/>
    <property type="match status" value="1"/>
</dbReference>
<dbReference type="PANTHER" id="PTHR43084:SF1">
    <property type="entry name" value="PERSULFIDE DIOXYGENASE ETHE1, MITOCHONDRIAL"/>
    <property type="match status" value="1"/>
</dbReference>
<keyword evidence="3" id="KW-0378">Hydrolase</keyword>
<dbReference type="GO" id="GO:0070813">
    <property type="term" value="P:hydrogen sulfide metabolic process"/>
    <property type="evidence" value="ECO:0007669"/>
    <property type="project" value="TreeGrafter"/>
</dbReference>
<dbReference type="EMBL" id="JACHJJ010000034">
    <property type="protein sequence ID" value="MBB5967526.1"/>
    <property type="molecule type" value="Genomic_DNA"/>
</dbReference>
<proteinExistence type="predicted"/>
<keyword evidence="3" id="KW-0808">Transferase</keyword>
<dbReference type="InterPro" id="IPR001763">
    <property type="entry name" value="Rhodanese-like_dom"/>
</dbReference>
<dbReference type="InterPro" id="IPR044528">
    <property type="entry name" value="POD-like_MBL-fold"/>
</dbReference>
<dbReference type="CDD" id="cd00158">
    <property type="entry name" value="RHOD"/>
    <property type="match status" value="1"/>
</dbReference>
<dbReference type="Gene3D" id="3.60.15.10">
    <property type="entry name" value="Ribonuclease Z/Hydroxyacylglutathione hydrolase-like"/>
    <property type="match status" value="1"/>
</dbReference>
<comment type="caution">
    <text evidence="3">The sequence shown here is derived from an EMBL/GenBank/DDBJ whole genome shotgun (WGS) entry which is preliminary data.</text>
</comment>
<dbReference type="SUPFAM" id="SSF52821">
    <property type="entry name" value="Rhodanese/Cell cycle control phosphatase"/>
    <property type="match status" value="2"/>
</dbReference>
<feature type="domain" description="Rhodanese" evidence="2">
    <location>
        <begin position="376"/>
        <end position="462"/>
    </location>
</feature>
<keyword evidence="4" id="KW-1185">Reference proteome</keyword>
<dbReference type="GO" id="GO:0050313">
    <property type="term" value="F:sulfur dioxygenase activity"/>
    <property type="evidence" value="ECO:0007669"/>
    <property type="project" value="InterPro"/>
</dbReference>
<dbReference type="InterPro" id="IPR036866">
    <property type="entry name" value="RibonucZ/Hydroxyglut_hydro"/>
</dbReference>
<name>A0A841DK81_PLAVE</name>
<reference evidence="3 4" key="1">
    <citation type="submission" date="2020-08" db="EMBL/GenBank/DDBJ databases">
        <title>Genomic Encyclopedia of Type Strains, Phase III (KMG-III): the genomes of soil and plant-associated and newly described type strains.</title>
        <authorList>
            <person name="Whitman W."/>
        </authorList>
    </citation>
    <scope>NUCLEOTIDE SEQUENCE [LARGE SCALE GENOMIC DNA]</scope>
    <source>
        <strain evidence="3 4">CECT 3303</strain>
    </source>
</reference>
<evidence type="ECO:0000313" key="3">
    <source>
        <dbReference type="EMBL" id="MBB5967526.1"/>
    </source>
</evidence>
<dbReference type="PROSITE" id="PS50206">
    <property type="entry name" value="RHODANESE_3"/>
    <property type="match status" value="1"/>
</dbReference>